<dbReference type="RefSeq" id="WP_168569961.1">
    <property type="nucleotide sequence ID" value="NZ_CP051167.1"/>
</dbReference>
<organism evidence="2 3">
    <name type="scientific">Oxynema aestuarii AP17</name>
    <dbReference type="NCBI Taxonomy" id="2064643"/>
    <lineage>
        <taxon>Bacteria</taxon>
        <taxon>Bacillati</taxon>
        <taxon>Cyanobacteriota</taxon>
        <taxon>Cyanophyceae</taxon>
        <taxon>Oscillatoriophycideae</taxon>
        <taxon>Oscillatoriales</taxon>
        <taxon>Oscillatoriaceae</taxon>
        <taxon>Oxynema</taxon>
        <taxon>Oxynema aestuarii</taxon>
    </lineage>
</organism>
<evidence type="ECO:0000256" key="1">
    <source>
        <dbReference type="SAM" id="Phobius"/>
    </source>
</evidence>
<feature type="transmembrane region" description="Helical" evidence="1">
    <location>
        <begin position="392"/>
        <end position="411"/>
    </location>
</feature>
<feature type="transmembrane region" description="Helical" evidence="1">
    <location>
        <begin position="156"/>
        <end position="174"/>
    </location>
</feature>
<dbReference type="EMBL" id="CP051167">
    <property type="protein sequence ID" value="QIZ71809.1"/>
    <property type="molecule type" value="Genomic_DNA"/>
</dbReference>
<name>A0A6H1U2G3_9CYAN</name>
<keyword evidence="3" id="KW-1185">Reference proteome</keyword>
<keyword evidence="2" id="KW-0808">Transferase</keyword>
<dbReference type="GO" id="GO:0016740">
    <property type="term" value="F:transferase activity"/>
    <property type="evidence" value="ECO:0007669"/>
    <property type="project" value="UniProtKB-KW"/>
</dbReference>
<proteinExistence type="predicted"/>
<feature type="transmembrane region" description="Helical" evidence="1">
    <location>
        <begin position="112"/>
        <end position="144"/>
    </location>
</feature>
<keyword evidence="1" id="KW-0472">Membrane</keyword>
<feature type="transmembrane region" description="Helical" evidence="1">
    <location>
        <begin position="25"/>
        <end position="42"/>
    </location>
</feature>
<dbReference type="KEGG" id="oxy:HCG48_15480"/>
<feature type="transmembrane region" description="Helical" evidence="1">
    <location>
        <begin position="330"/>
        <end position="350"/>
    </location>
</feature>
<evidence type="ECO:0000313" key="2">
    <source>
        <dbReference type="EMBL" id="QIZ71809.1"/>
    </source>
</evidence>
<reference evidence="2 3" key="1">
    <citation type="submission" date="2020-04" db="EMBL/GenBank/DDBJ databases">
        <authorList>
            <person name="Basu S."/>
            <person name="Maruthanayagam V."/>
            <person name="Chakraborty S."/>
            <person name="Pramanik A."/>
            <person name="Mukherjee J."/>
            <person name="Brink B."/>
        </authorList>
    </citation>
    <scope>NUCLEOTIDE SEQUENCE [LARGE SCALE GENOMIC DNA]</scope>
    <source>
        <strain evidence="2 3">AP17</strain>
    </source>
</reference>
<protein>
    <submittedName>
        <fullName evidence="2">Glycosyltransferase family 39 protein</fullName>
    </submittedName>
</protein>
<dbReference type="Proteomes" id="UP000500857">
    <property type="component" value="Chromosome"/>
</dbReference>
<accession>A0A6H1U2G3</accession>
<evidence type="ECO:0000313" key="3">
    <source>
        <dbReference type="Proteomes" id="UP000500857"/>
    </source>
</evidence>
<keyword evidence="1" id="KW-1133">Transmembrane helix</keyword>
<dbReference type="AlphaFoldDB" id="A0A6H1U2G3"/>
<feature type="transmembrane region" description="Helical" evidence="1">
    <location>
        <begin position="180"/>
        <end position="205"/>
    </location>
</feature>
<feature type="transmembrane region" description="Helical" evidence="1">
    <location>
        <begin position="292"/>
        <end position="310"/>
    </location>
</feature>
<gene>
    <name evidence="2" type="ORF">HCG48_15480</name>
</gene>
<feature type="transmembrane region" description="Helical" evidence="1">
    <location>
        <begin position="362"/>
        <end position="380"/>
    </location>
</feature>
<keyword evidence="1" id="KW-0812">Transmembrane</keyword>
<feature type="transmembrane region" description="Helical" evidence="1">
    <location>
        <begin position="226"/>
        <end position="243"/>
    </location>
</feature>
<sequence>MIEFTIEFCRYLLSTSPPTKARERFWLGLTVVFSLTYSLMALQKAFDSTYVVQDDARQHVFWMQRFLDPSLFPNDLIADYFQTVAPSGYTTVYRLAAGWGIDPLLFSKLLPVAIALVTTIYCFYCTLLLFPVAIAAFSSSLLLAQSFWMNFDVVSATPRAFLYPIFIAFVYYFLKRSWLGIGGAIALLGLFYPQYVFIASGLLLLQVIEVEKGSLKLCKNWQTYRFCGWGLAIAFAVMLPYALKTNVYGPVIDGSQAVNLPEFWAEGRAQFFNKNAFLFWTIGERSGILPPLLPPLIWLGVFLPFCLPRLRRSRDRFPLVGLIQPQIRGLFLRLGCSSLGMFVAAHLFLFKLHLPNRYIEHTWRFLLAIASGIFIAILWDAALKLKVEKHQLWGRMAAIGLAIALLGYPIYTPSFPRTNYRPGRLPELYSFFQQQPKNIAIASLSGEANNLPTFSHRSILVGREYAIPYHLGYYRQFSQRIRDLIEAQYTPELSVVKQFIDRYRVNFWLVERSAFSPEYLENQGWLHQYQPQTQQAIADLRSSEATVKVPVVAAAIDRCRVFESGDFVVLDARCIVGNPSLE</sequence>